<evidence type="ECO:0000313" key="5">
    <source>
        <dbReference type="EMBL" id="APW36313.1"/>
    </source>
</evidence>
<dbReference type="GO" id="GO:0006355">
    <property type="term" value="P:regulation of DNA-templated transcription"/>
    <property type="evidence" value="ECO:0007669"/>
    <property type="project" value="InterPro"/>
</dbReference>
<dbReference type="Proteomes" id="UP000186609">
    <property type="component" value="Chromosome"/>
</dbReference>
<dbReference type="GO" id="GO:0003677">
    <property type="term" value="F:DNA binding"/>
    <property type="evidence" value="ECO:0007669"/>
    <property type="project" value="UniProtKB-KW"/>
</dbReference>
<name>A0A1P8JRC9_9BURK</name>
<dbReference type="Pfam" id="PF00196">
    <property type="entry name" value="GerE"/>
    <property type="match status" value="1"/>
</dbReference>
<dbReference type="InterPro" id="IPR000792">
    <property type="entry name" value="Tscrpt_reg_LuxR_C"/>
</dbReference>
<dbReference type="PANTHER" id="PTHR44688">
    <property type="entry name" value="DNA-BINDING TRANSCRIPTIONAL ACTIVATOR DEVR_DOSR"/>
    <property type="match status" value="1"/>
</dbReference>
<dbReference type="CDD" id="cd06170">
    <property type="entry name" value="LuxR_C_like"/>
    <property type="match status" value="1"/>
</dbReference>
<dbReference type="PANTHER" id="PTHR44688:SF16">
    <property type="entry name" value="DNA-BINDING TRANSCRIPTIONAL ACTIVATOR DEVR_DOSR"/>
    <property type="match status" value="1"/>
</dbReference>
<keyword evidence="2" id="KW-0238">DNA-binding</keyword>
<dbReference type="AlphaFoldDB" id="A0A1P8JRC9"/>
<gene>
    <name evidence="5" type="ORF">RD110_03040</name>
</gene>
<dbReference type="InterPro" id="IPR016032">
    <property type="entry name" value="Sig_transdc_resp-reg_C-effctor"/>
</dbReference>
<sequence length="233" mass="25689">MALSGQLGIPPSAPPVKSDSADLMDLLADWLRALHEFSVEAVVVLGPDPFGRMDDRQVVAASPTRLFDAARSLAQSSDFGARWRHADAPLVAWQHIAKSDPNQVQPWRTQWLAHGFQTVVRVAFPLPAERAFECFMFSPRALHDRTEAAALAWSALNIWPSVRRALVRLRSPLTPREVECLALAFEGLTARATATRLACSERTVNYHLGNAMAKLQADNKMAAIQRACWIGAL</sequence>
<dbReference type="SMART" id="SM00421">
    <property type="entry name" value="HTH_LUXR"/>
    <property type="match status" value="1"/>
</dbReference>
<dbReference type="PRINTS" id="PR00038">
    <property type="entry name" value="HTHLUXR"/>
</dbReference>
<protein>
    <submittedName>
        <fullName evidence="5">Helix-turn-helix transcriptional regulator</fullName>
    </submittedName>
</protein>
<dbReference type="PROSITE" id="PS50043">
    <property type="entry name" value="HTH_LUXR_2"/>
    <property type="match status" value="1"/>
</dbReference>
<reference evidence="5 6" key="1">
    <citation type="submission" date="2017-01" db="EMBL/GenBank/DDBJ databases">
        <authorList>
            <person name="Mah S.A."/>
            <person name="Swanson W.J."/>
            <person name="Moy G.W."/>
            <person name="Vacquier V.D."/>
        </authorList>
    </citation>
    <scope>NUCLEOTIDE SEQUENCE [LARGE SCALE GENOMIC DNA]</scope>
    <source>
        <strain evidence="5 6">DCY110</strain>
    </source>
</reference>
<feature type="domain" description="HTH luxR-type" evidence="4">
    <location>
        <begin position="166"/>
        <end position="231"/>
    </location>
</feature>
<accession>A0A1P8JRC9</accession>
<dbReference type="KEGG" id="rhy:RD110_03040"/>
<keyword evidence="6" id="KW-1185">Reference proteome</keyword>
<evidence type="ECO:0000259" key="4">
    <source>
        <dbReference type="PROSITE" id="PS50043"/>
    </source>
</evidence>
<evidence type="ECO:0000256" key="1">
    <source>
        <dbReference type="ARBA" id="ARBA00023015"/>
    </source>
</evidence>
<evidence type="ECO:0000313" key="6">
    <source>
        <dbReference type="Proteomes" id="UP000186609"/>
    </source>
</evidence>
<dbReference type="SUPFAM" id="SSF46894">
    <property type="entry name" value="C-terminal effector domain of the bipartite response regulators"/>
    <property type="match status" value="1"/>
</dbReference>
<dbReference type="EMBL" id="CP019236">
    <property type="protein sequence ID" value="APW36313.1"/>
    <property type="molecule type" value="Genomic_DNA"/>
</dbReference>
<dbReference type="InterPro" id="IPR036388">
    <property type="entry name" value="WH-like_DNA-bd_sf"/>
</dbReference>
<evidence type="ECO:0000256" key="3">
    <source>
        <dbReference type="ARBA" id="ARBA00023163"/>
    </source>
</evidence>
<dbReference type="STRING" id="1842727.RD110_03040"/>
<evidence type="ECO:0000256" key="2">
    <source>
        <dbReference type="ARBA" id="ARBA00023125"/>
    </source>
</evidence>
<organism evidence="5 6">
    <name type="scientific">Rhodoferax koreensis</name>
    <dbReference type="NCBI Taxonomy" id="1842727"/>
    <lineage>
        <taxon>Bacteria</taxon>
        <taxon>Pseudomonadati</taxon>
        <taxon>Pseudomonadota</taxon>
        <taxon>Betaproteobacteria</taxon>
        <taxon>Burkholderiales</taxon>
        <taxon>Comamonadaceae</taxon>
        <taxon>Rhodoferax</taxon>
    </lineage>
</organism>
<keyword evidence="1" id="KW-0805">Transcription regulation</keyword>
<keyword evidence="3" id="KW-0804">Transcription</keyword>
<dbReference type="Gene3D" id="1.10.10.10">
    <property type="entry name" value="Winged helix-like DNA-binding domain superfamily/Winged helix DNA-binding domain"/>
    <property type="match status" value="1"/>
</dbReference>
<proteinExistence type="predicted"/>